<dbReference type="PANTHER" id="PTHR32179:SF3">
    <property type="entry name" value="NICOTINATE-NUCLEOTIDE PYROPHOSPHORYLASE [CARBOXYLATING]"/>
    <property type="match status" value="1"/>
</dbReference>
<evidence type="ECO:0000256" key="6">
    <source>
        <dbReference type="ARBA" id="ARBA00022642"/>
    </source>
</evidence>
<evidence type="ECO:0000256" key="4">
    <source>
        <dbReference type="ARBA" id="ARBA00011218"/>
    </source>
</evidence>
<evidence type="ECO:0000256" key="11">
    <source>
        <dbReference type="ARBA" id="ARBA00069173"/>
    </source>
</evidence>
<organism evidence="16 17">
    <name type="scientific">Deinococcus cellulosilyticus (strain DSM 18568 / NBRC 106333 / KACC 11606 / 5516J-15)</name>
    <dbReference type="NCBI Taxonomy" id="1223518"/>
    <lineage>
        <taxon>Bacteria</taxon>
        <taxon>Thermotogati</taxon>
        <taxon>Deinococcota</taxon>
        <taxon>Deinococci</taxon>
        <taxon>Deinococcales</taxon>
        <taxon>Deinococcaceae</taxon>
        <taxon>Deinococcus</taxon>
    </lineage>
</organism>
<dbReference type="Pfam" id="PF01729">
    <property type="entry name" value="QRPTase_C"/>
    <property type="match status" value="1"/>
</dbReference>
<feature type="binding site" evidence="13">
    <location>
        <begin position="127"/>
        <end position="129"/>
    </location>
    <ligand>
        <name>substrate</name>
    </ligand>
</feature>
<evidence type="ECO:0000256" key="3">
    <source>
        <dbReference type="ARBA" id="ARBA00009400"/>
    </source>
</evidence>
<dbReference type="AlphaFoldDB" id="A0A511N6D3"/>
<dbReference type="InterPro" id="IPR013785">
    <property type="entry name" value="Aldolase_TIM"/>
</dbReference>
<feature type="binding site" evidence="13">
    <location>
        <position position="211"/>
    </location>
    <ligand>
        <name>substrate</name>
    </ligand>
</feature>
<dbReference type="InterPro" id="IPR036068">
    <property type="entry name" value="Nicotinate_pribotase-like_C"/>
</dbReference>
<dbReference type="InterPro" id="IPR004393">
    <property type="entry name" value="NadC"/>
</dbReference>
<dbReference type="NCBIfam" id="TIGR00078">
    <property type="entry name" value="nadC"/>
    <property type="match status" value="1"/>
</dbReference>
<feature type="binding site" evidence="13">
    <location>
        <begin position="237"/>
        <end position="239"/>
    </location>
    <ligand>
        <name>substrate</name>
    </ligand>
</feature>
<dbReference type="EC" id="2.4.2.19" evidence="5"/>
<comment type="similarity">
    <text evidence="3 12">Belongs to the NadC/ModD family.</text>
</comment>
<dbReference type="SUPFAM" id="SSF54675">
    <property type="entry name" value="Nicotinate/Quinolinate PRTase N-terminal domain-like"/>
    <property type="match status" value="1"/>
</dbReference>
<dbReference type="GO" id="GO:0005737">
    <property type="term" value="C:cytoplasm"/>
    <property type="evidence" value="ECO:0007669"/>
    <property type="project" value="TreeGrafter"/>
</dbReference>
<dbReference type="Proteomes" id="UP000321306">
    <property type="component" value="Unassembled WGS sequence"/>
</dbReference>
<evidence type="ECO:0000256" key="1">
    <source>
        <dbReference type="ARBA" id="ARBA00003237"/>
    </source>
</evidence>
<evidence type="ECO:0000259" key="15">
    <source>
        <dbReference type="Pfam" id="PF02749"/>
    </source>
</evidence>
<reference evidence="16 17" key="1">
    <citation type="submission" date="2019-07" db="EMBL/GenBank/DDBJ databases">
        <title>Whole genome shotgun sequence of Deinococcus cellulosilyticus NBRC 106333.</title>
        <authorList>
            <person name="Hosoyama A."/>
            <person name="Uohara A."/>
            <person name="Ohji S."/>
            <person name="Ichikawa N."/>
        </authorList>
    </citation>
    <scope>NUCLEOTIDE SEQUENCE [LARGE SCALE GENOMIC DNA]</scope>
    <source>
        <strain evidence="16 17">NBRC 106333</strain>
    </source>
</reference>
<protein>
    <recommendedName>
        <fullName evidence="11">Probable nicotinate-nucleotide pyrophosphorylase [carboxylating]</fullName>
        <ecNumber evidence="5">2.4.2.19</ecNumber>
    </recommendedName>
    <alternativeName>
        <fullName evidence="9">Quinolinate phosphoribosyltransferase [decarboxylating]</fullName>
    </alternativeName>
</protein>
<evidence type="ECO:0000256" key="7">
    <source>
        <dbReference type="ARBA" id="ARBA00022676"/>
    </source>
</evidence>
<proteinExistence type="inferred from homology"/>
<name>A0A511N6D3_DEIC1</name>
<gene>
    <name evidence="16" type="ORF">DC3_35960</name>
</gene>
<evidence type="ECO:0000313" key="16">
    <source>
        <dbReference type="EMBL" id="GEM47961.1"/>
    </source>
</evidence>
<dbReference type="RefSeq" id="WP_146886649.1">
    <property type="nucleotide sequence ID" value="NZ_BJXB01000017.1"/>
</dbReference>
<feature type="binding site" evidence="13">
    <location>
        <position position="161"/>
    </location>
    <ligand>
        <name>substrate</name>
    </ligand>
</feature>
<evidence type="ECO:0000256" key="13">
    <source>
        <dbReference type="PIRSR" id="PIRSR006250-1"/>
    </source>
</evidence>
<evidence type="ECO:0000256" key="5">
    <source>
        <dbReference type="ARBA" id="ARBA00011944"/>
    </source>
</evidence>
<keyword evidence="17" id="KW-1185">Reference proteome</keyword>
<feature type="binding site" evidence="13">
    <location>
        <position position="94"/>
    </location>
    <ligand>
        <name>substrate</name>
    </ligand>
</feature>
<dbReference type="InterPro" id="IPR037128">
    <property type="entry name" value="Quinolinate_PRibosylTase_N_sf"/>
</dbReference>
<feature type="binding site" evidence="13">
    <location>
        <position position="190"/>
    </location>
    <ligand>
        <name>substrate</name>
    </ligand>
</feature>
<dbReference type="Pfam" id="PF02749">
    <property type="entry name" value="QRPTase_N"/>
    <property type="match status" value="1"/>
</dbReference>
<dbReference type="UniPathway" id="UPA00253">
    <property type="reaction ID" value="UER00331"/>
</dbReference>
<evidence type="ECO:0000256" key="8">
    <source>
        <dbReference type="ARBA" id="ARBA00022679"/>
    </source>
</evidence>
<evidence type="ECO:0000259" key="14">
    <source>
        <dbReference type="Pfam" id="PF01729"/>
    </source>
</evidence>
<feature type="binding site" evidence="13">
    <location>
        <begin position="258"/>
        <end position="260"/>
    </location>
    <ligand>
        <name>substrate</name>
    </ligand>
</feature>
<dbReference type="GO" id="GO:0009435">
    <property type="term" value="P:NAD+ biosynthetic process"/>
    <property type="evidence" value="ECO:0007669"/>
    <property type="project" value="UniProtKB-UniPathway"/>
</dbReference>
<dbReference type="GO" id="GO:0004514">
    <property type="term" value="F:nicotinate-nucleotide diphosphorylase (carboxylating) activity"/>
    <property type="evidence" value="ECO:0007669"/>
    <property type="project" value="UniProtKB-EC"/>
</dbReference>
<dbReference type="InterPro" id="IPR027277">
    <property type="entry name" value="NadC/ModD"/>
</dbReference>
<feature type="binding site" evidence="13">
    <location>
        <position position="151"/>
    </location>
    <ligand>
        <name>substrate</name>
    </ligand>
</feature>
<dbReference type="Gene3D" id="3.20.20.70">
    <property type="entry name" value="Aldolase class I"/>
    <property type="match status" value="1"/>
</dbReference>
<keyword evidence="8 12" id="KW-0808">Transferase</keyword>
<dbReference type="FunFam" id="3.90.1170.20:FF:000001">
    <property type="entry name" value="Nicotinate-nucleotide diphosphorylase (Carboxylating)"/>
    <property type="match status" value="1"/>
</dbReference>
<evidence type="ECO:0000256" key="12">
    <source>
        <dbReference type="PIRNR" id="PIRNR006250"/>
    </source>
</evidence>
<comment type="caution">
    <text evidence="16">The sequence shown here is derived from an EMBL/GenBank/DDBJ whole genome shotgun (WGS) entry which is preliminary data.</text>
</comment>
<dbReference type="FunFam" id="3.20.20.70:FF:000030">
    <property type="entry name" value="Nicotinate-nucleotide pyrophosphorylase, carboxylating"/>
    <property type="match status" value="1"/>
</dbReference>
<evidence type="ECO:0000256" key="2">
    <source>
        <dbReference type="ARBA" id="ARBA00004893"/>
    </source>
</evidence>
<comment type="catalytic activity">
    <reaction evidence="10">
        <text>nicotinate beta-D-ribonucleotide + CO2 + diphosphate = quinolinate + 5-phospho-alpha-D-ribose 1-diphosphate + 2 H(+)</text>
        <dbReference type="Rhea" id="RHEA:12733"/>
        <dbReference type="ChEBI" id="CHEBI:15378"/>
        <dbReference type="ChEBI" id="CHEBI:16526"/>
        <dbReference type="ChEBI" id="CHEBI:29959"/>
        <dbReference type="ChEBI" id="CHEBI:33019"/>
        <dbReference type="ChEBI" id="CHEBI:57502"/>
        <dbReference type="ChEBI" id="CHEBI:58017"/>
        <dbReference type="EC" id="2.4.2.19"/>
    </reaction>
</comment>
<keyword evidence="6" id="KW-0662">Pyridine nucleotide biosynthesis</keyword>
<feature type="domain" description="Quinolinate phosphoribosyl transferase N-terminal" evidence="15">
    <location>
        <begin position="20"/>
        <end position="104"/>
    </location>
</feature>
<comment type="subunit">
    <text evidence="4">Hexamer formed by 3 homodimers.</text>
</comment>
<dbReference type="CDD" id="cd01572">
    <property type="entry name" value="QPRTase"/>
    <property type="match status" value="1"/>
</dbReference>
<dbReference type="InterPro" id="IPR002638">
    <property type="entry name" value="Quinolinate_PRibosylTrfase_C"/>
</dbReference>
<dbReference type="GO" id="GO:0034213">
    <property type="term" value="P:quinolinate catabolic process"/>
    <property type="evidence" value="ECO:0007669"/>
    <property type="project" value="TreeGrafter"/>
</dbReference>
<dbReference type="SUPFAM" id="SSF51690">
    <property type="entry name" value="Nicotinate/Quinolinate PRTase C-terminal domain-like"/>
    <property type="match status" value="1"/>
</dbReference>
<dbReference type="PANTHER" id="PTHR32179">
    <property type="entry name" value="NICOTINATE-NUCLEOTIDE PYROPHOSPHORYLASE [CARBOXYLATING]"/>
    <property type="match status" value="1"/>
</dbReference>
<keyword evidence="7 12" id="KW-0328">Glycosyltransferase</keyword>
<feature type="domain" description="Quinolinate phosphoribosyl transferase C-terminal" evidence="14">
    <location>
        <begin position="106"/>
        <end position="273"/>
    </location>
</feature>
<sequence length="277" mass="30082">MLSLDERLKFALQEDIGRGDVTTLSTVPTGQQGIGLLKLKSTGVVFGLDVARSVFHLVDPELQVSWDVQDGRALDPQVLGKVTGSMQSILLGERLALNLMQRLSGVATLTRAFVDALGDSNTKVLDTRKTTPLWRDLEKAAVRAGGGVNHRFGLDDGLLIKDNHVVAAGGVRNAIQAAKERFYLIKIECEVESLEQLREAIEAGADRIMLDNMDDANLQAAVRIRNELNPAISLEASGNMSIERLRRIKDFGLDFVSVGALTHSATSLDISLDVRLA</sequence>
<evidence type="ECO:0000256" key="10">
    <source>
        <dbReference type="ARBA" id="ARBA00047445"/>
    </source>
</evidence>
<accession>A0A511N6D3</accession>
<evidence type="ECO:0000256" key="9">
    <source>
        <dbReference type="ARBA" id="ARBA00033102"/>
    </source>
</evidence>
<dbReference type="PIRSF" id="PIRSF006250">
    <property type="entry name" value="NadC_ModD"/>
    <property type="match status" value="1"/>
</dbReference>
<comment type="pathway">
    <text evidence="2">Cofactor biosynthesis; NAD(+) biosynthesis; nicotinate D-ribonucleotide from quinolinate: step 1/1.</text>
</comment>
<dbReference type="EMBL" id="BJXB01000017">
    <property type="protein sequence ID" value="GEM47961.1"/>
    <property type="molecule type" value="Genomic_DNA"/>
</dbReference>
<evidence type="ECO:0000313" key="17">
    <source>
        <dbReference type="Proteomes" id="UP000321306"/>
    </source>
</evidence>
<dbReference type="Gene3D" id="3.90.1170.20">
    <property type="entry name" value="Quinolinate phosphoribosyl transferase, N-terminal domain"/>
    <property type="match status" value="1"/>
</dbReference>
<dbReference type="InterPro" id="IPR022412">
    <property type="entry name" value="Quinolinate_PRibosylTrfase_N"/>
</dbReference>
<comment type="function">
    <text evidence="1">Involved in the catabolism of quinolinic acid (QA).</text>
</comment>
<dbReference type="OrthoDB" id="9782546at2"/>